<dbReference type="GO" id="GO:0005524">
    <property type="term" value="F:ATP binding"/>
    <property type="evidence" value="ECO:0007669"/>
    <property type="project" value="UniProtKB-KW"/>
</dbReference>
<evidence type="ECO:0000313" key="5">
    <source>
        <dbReference type="EMBL" id="AEY61527.1"/>
    </source>
</evidence>
<dbReference type="GO" id="GO:0004016">
    <property type="term" value="F:adenylate cyclase activity"/>
    <property type="evidence" value="ECO:0007669"/>
    <property type="project" value="TreeGrafter"/>
</dbReference>
<organism evidence="5">
    <name type="scientific">Apis cerana</name>
    <name type="common">Indian honeybee</name>
    <dbReference type="NCBI Taxonomy" id="7461"/>
    <lineage>
        <taxon>Eukaryota</taxon>
        <taxon>Metazoa</taxon>
        <taxon>Ecdysozoa</taxon>
        <taxon>Arthropoda</taxon>
        <taxon>Hexapoda</taxon>
        <taxon>Insecta</taxon>
        <taxon>Pterygota</taxon>
        <taxon>Neoptera</taxon>
        <taxon>Endopterygota</taxon>
        <taxon>Hymenoptera</taxon>
        <taxon>Apocrita</taxon>
        <taxon>Aculeata</taxon>
        <taxon>Apoidea</taxon>
        <taxon>Anthophila</taxon>
        <taxon>Apidae</taxon>
        <taxon>Apis</taxon>
    </lineage>
</organism>
<protein>
    <submittedName>
        <fullName evidence="5">Adenylate cyclase type 10</fullName>
    </submittedName>
</protein>
<sequence length="119" mass="13368">MHGCVNKTSLFDKDLMFLCVFGLRGDKHELESQIGLKCAFKLRSTLTEMKNIKSVTVAVTTGMTYCGVVGHILRREYTVIGTSVNKAARLMVAYKDKVRISGSLNVILQRRQGKIMKNR</sequence>
<keyword evidence="3" id="KW-0456">Lyase</keyword>
<keyword evidence="1" id="KW-0547">Nucleotide-binding</keyword>
<dbReference type="InterPro" id="IPR029787">
    <property type="entry name" value="Nucleotide_cyclase"/>
</dbReference>
<evidence type="ECO:0000256" key="2">
    <source>
        <dbReference type="ARBA" id="ARBA00022840"/>
    </source>
</evidence>
<accession>V9ILH7</accession>
<feature type="domain" description="Guanylate cyclase" evidence="4">
    <location>
        <begin position="17"/>
        <end position="91"/>
    </location>
</feature>
<name>V9ILH7_APICE</name>
<proteinExistence type="evidence at transcript level"/>
<dbReference type="GO" id="GO:0009190">
    <property type="term" value="P:cyclic nucleotide biosynthetic process"/>
    <property type="evidence" value="ECO:0007669"/>
    <property type="project" value="InterPro"/>
</dbReference>
<reference evidence="5" key="1">
    <citation type="submission" date="2011-11" db="EMBL/GenBank/DDBJ databases">
        <title>Decoding the brain transcriptome of the Eastern honeybee (Apis cerana) based on pyrosequencing.</title>
        <authorList>
            <person name="Sun L."/>
            <person name="Zheng H."/>
            <person name="Wang Y."/>
            <person name="Xie X."/>
            <person name="Zhu Y."/>
            <person name="Gu W."/>
            <person name="Wang S."/>
        </authorList>
    </citation>
    <scope>NUCLEOTIDE SEQUENCE</scope>
    <source>
        <tissue evidence="5">Brain</tissue>
    </source>
</reference>
<dbReference type="Gene3D" id="3.30.70.1230">
    <property type="entry name" value="Nucleotide cyclase"/>
    <property type="match status" value="1"/>
</dbReference>
<dbReference type="Pfam" id="PF00211">
    <property type="entry name" value="Guanylate_cyc"/>
    <property type="match status" value="1"/>
</dbReference>
<dbReference type="EMBL" id="JR051607">
    <property type="protein sequence ID" value="AEY61527.1"/>
    <property type="molecule type" value="mRNA"/>
</dbReference>
<dbReference type="GO" id="GO:0005737">
    <property type="term" value="C:cytoplasm"/>
    <property type="evidence" value="ECO:0007669"/>
    <property type="project" value="TreeGrafter"/>
</dbReference>
<evidence type="ECO:0000259" key="4">
    <source>
        <dbReference type="PROSITE" id="PS50125"/>
    </source>
</evidence>
<gene>
    <name evidence="5" type="ORF">ACCB12828</name>
</gene>
<evidence type="ECO:0000256" key="3">
    <source>
        <dbReference type="ARBA" id="ARBA00023239"/>
    </source>
</evidence>
<dbReference type="SUPFAM" id="SSF55073">
    <property type="entry name" value="Nucleotide cyclase"/>
    <property type="match status" value="1"/>
</dbReference>
<dbReference type="AlphaFoldDB" id="V9ILH7"/>
<dbReference type="InterPro" id="IPR001054">
    <property type="entry name" value="A/G_cyclase"/>
</dbReference>
<dbReference type="PROSITE" id="PS50125">
    <property type="entry name" value="GUANYLATE_CYCLASE_2"/>
    <property type="match status" value="1"/>
</dbReference>
<keyword evidence="2" id="KW-0067">ATP-binding</keyword>
<dbReference type="PANTHER" id="PTHR16305:SF28">
    <property type="entry name" value="GUANYLATE CYCLASE DOMAIN-CONTAINING PROTEIN"/>
    <property type="match status" value="1"/>
</dbReference>
<dbReference type="PANTHER" id="PTHR16305">
    <property type="entry name" value="TESTICULAR SOLUBLE ADENYLYL CYCLASE"/>
    <property type="match status" value="1"/>
</dbReference>
<evidence type="ECO:0000256" key="1">
    <source>
        <dbReference type="ARBA" id="ARBA00022741"/>
    </source>
</evidence>
<dbReference type="GO" id="GO:0035556">
    <property type="term" value="P:intracellular signal transduction"/>
    <property type="evidence" value="ECO:0007669"/>
    <property type="project" value="InterPro"/>
</dbReference>